<accession>A0ABU6MMF4</accession>
<evidence type="ECO:0000259" key="1">
    <source>
        <dbReference type="PROSITE" id="PS50943"/>
    </source>
</evidence>
<proteinExistence type="predicted"/>
<dbReference type="Proteomes" id="UP001341444">
    <property type="component" value="Unassembled WGS sequence"/>
</dbReference>
<dbReference type="Gene3D" id="1.10.260.40">
    <property type="entry name" value="lambda repressor-like DNA-binding domains"/>
    <property type="match status" value="1"/>
</dbReference>
<organism evidence="2 3">
    <name type="scientific">Heyndrickxia acidicola</name>
    <dbReference type="NCBI Taxonomy" id="209389"/>
    <lineage>
        <taxon>Bacteria</taxon>
        <taxon>Bacillati</taxon>
        <taxon>Bacillota</taxon>
        <taxon>Bacilli</taxon>
        <taxon>Bacillales</taxon>
        <taxon>Bacillaceae</taxon>
        <taxon>Heyndrickxia</taxon>
    </lineage>
</organism>
<dbReference type="RefSeq" id="WP_066271581.1">
    <property type="nucleotide sequence ID" value="NZ_JARMAB010000042.1"/>
</dbReference>
<evidence type="ECO:0000313" key="3">
    <source>
        <dbReference type="Proteomes" id="UP001341444"/>
    </source>
</evidence>
<feature type="domain" description="HTH cro/C1-type" evidence="1">
    <location>
        <begin position="8"/>
        <end position="61"/>
    </location>
</feature>
<dbReference type="SUPFAM" id="SSF47413">
    <property type="entry name" value="lambda repressor-like DNA-binding domains"/>
    <property type="match status" value="1"/>
</dbReference>
<name>A0ABU6MMF4_9BACI</name>
<dbReference type="CDD" id="cd00093">
    <property type="entry name" value="HTH_XRE"/>
    <property type="match status" value="1"/>
</dbReference>
<sequence>MGFSYDPLWKLLIDKKMTKEELRTVLSISPGTIAKMGKGKNVSMDVVERICAYLDCNIEDVVQYVKKES</sequence>
<dbReference type="Pfam" id="PF13443">
    <property type="entry name" value="HTH_26"/>
    <property type="match status" value="1"/>
</dbReference>
<protein>
    <submittedName>
        <fullName evidence="2">Helix-turn-helix transcriptional regulator</fullName>
    </submittedName>
</protein>
<evidence type="ECO:0000313" key="2">
    <source>
        <dbReference type="EMBL" id="MED1205872.1"/>
    </source>
</evidence>
<reference evidence="2 3" key="1">
    <citation type="submission" date="2023-03" db="EMBL/GenBank/DDBJ databases">
        <title>Bacillus Genome Sequencing.</title>
        <authorList>
            <person name="Dunlap C."/>
        </authorList>
    </citation>
    <scope>NUCLEOTIDE SEQUENCE [LARGE SCALE GENOMIC DNA]</scope>
    <source>
        <strain evidence="2 3">B-23453</strain>
    </source>
</reference>
<dbReference type="PROSITE" id="PS50943">
    <property type="entry name" value="HTH_CROC1"/>
    <property type="match status" value="1"/>
</dbReference>
<gene>
    <name evidence="2" type="ORF">P4T90_22825</name>
</gene>
<dbReference type="EMBL" id="JARMAB010000042">
    <property type="protein sequence ID" value="MED1205872.1"/>
    <property type="molecule type" value="Genomic_DNA"/>
</dbReference>
<dbReference type="InterPro" id="IPR010982">
    <property type="entry name" value="Lambda_DNA-bd_dom_sf"/>
</dbReference>
<keyword evidence="3" id="KW-1185">Reference proteome</keyword>
<dbReference type="InterPro" id="IPR001387">
    <property type="entry name" value="Cro/C1-type_HTH"/>
</dbReference>
<comment type="caution">
    <text evidence="2">The sequence shown here is derived from an EMBL/GenBank/DDBJ whole genome shotgun (WGS) entry which is preliminary data.</text>
</comment>